<dbReference type="OrthoDB" id="3210850at2759"/>
<feature type="region of interest" description="Disordered" evidence="1">
    <location>
        <begin position="56"/>
        <end position="112"/>
    </location>
</feature>
<dbReference type="Proteomes" id="UP000800036">
    <property type="component" value="Unassembled WGS sequence"/>
</dbReference>
<feature type="compositionally biased region" description="Basic and acidic residues" evidence="1">
    <location>
        <begin position="59"/>
        <end position="71"/>
    </location>
</feature>
<protein>
    <submittedName>
        <fullName evidence="2">Uncharacterized protein</fullName>
    </submittedName>
</protein>
<evidence type="ECO:0000313" key="2">
    <source>
        <dbReference type="EMBL" id="KAF1979579.1"/>
    </source>
</evidence>
<keyword evidence="3" id="KW-1185">Reference proteome</keyword>
<proteinExistence type="predicted"/>
<accession>A0A6A5VSL1</accession>
<dbReference type="EMBL" id="ML976657">
    <property type="protein sequence ID" value="KAF1979579.1"/>
    <property type="molecule type" value="Genomic_DNA"/>
</dbReference>
<reference evidence="2" key="1">
    <citation type="journal article" date="2020" name="Stud. Mycol.">
        <title>101 Dothideomycetes genomes: a test case for predicting lifestyles and emergence of pathogens.</title>
        <authorList>
            <person name="Haridas S."/>
            <person name="Albert R."/>
            <person name="Binder M."/>
            <person name="Bloem J."/>
            <person name="Labutti K."/>
            <person name="Salamov A."/>
            <person name="Andreopoulos B."/>
            <person name="Baker S."/>
            <person name="Barry K."/>
            <person name="Bills G."/>
            <person name="Bluhm B."/>
            <person name="Cannon C."/>
            <person name="Castanera R."/>
            <person name="Culley D."/>
            <person name="Daum C."/>
            <person name="Ezra D."/>
            <person name="Gonzalez J."/>
            <person name="Henrissat B."/>
            <person name="Kuo A."/>
            <person name="Liang C."/>
            <person name="Lipzen A."/>
            <person name="Lutzoni F."/>
            <person name="Magnuson J."/>
            <person name="Mondo S."/>
            <person name="Nolan M."/>
            <person name="Ohm R."/>
            <person name="Pangilinan J."/>
            <person name="Park H.-J."/>
            <person name="Ramirez L."/>
            <person name="Alfaro M."/>
            <person name="Sun H."/>
            <person name="Tritt A."/>
            <person name="Yoshinaga Y."/>
            <person name="Zwiers L.-H."/>
            <person name="Turgeon B."/>
            <person name="Goodwin S."/>
            <person name="Spatafora J."/>
            <person name="Crous P."/>
            <person name="Grigoriev I."/>
        </authorList>
    </citation>
    <scope>NUCLEOTIDE SEQUENCE</scope>
    <source>
        <strain evidence="2">CBS 107.79</strain>
    </source>
</reference>
<evidence type="ECO:0000256" key="1">
    <source>
        <dbReference type="SAM" id="MobiDB-lite"/>
    </source>
</evidence>
<gene>
    <name evidence="2" type="ORF">BU23DRAFT_562990</name>
</gene>
<name>A0A6A5VSL1_9PLEO</name>
<evidence type="ECO:0000313" key="3">
    <source>
        <dbReference type="Proteomes" id="UP000800036"/>
    </source>
</evidence>
<dbReference type="AlphaFoldDB" id="A0A6A5VSL1"/>
<feature type="compositionally biased region" description="Polar residues" evidence="1">
    <location>
        <begin position="72"/>
        <end position="99"/>
    </location>
</feature>
<organism evidence="2 3">
    <name type="scientific">Bimuria novae-zelandiae CBS 107.79</name>
    <dbReference type="NCBI Taxonomy" id="1447943"/>
    <lineage>
        <taxon>Eukaryota</taxon>
        <taxon>Fungi</taxon>
        <taxon>Dikarya</taxon>
        <taxon>Ascomycota</taxon>
        <taxon>Pezizomycotina</taxon>
        <taxon>Dothideomycetes</taxon>
        <taxon>Pleosporomycetidae</taxon>
        <taxon>Pleosporales</taxon>
        <taxon>Massarineae</taxon>
        <taxon>Didymosphaeriaceae</taxon>
        <taxon>Bimuria</taxon>
    </lineage>
</organism>
<sequence length="142" mass="15729">MLWRNVLGSATVLANTLINNIIFLTWRHSHKSEVCLLTCMTDIVWGMLVTNWLTMGSAESKDPSPPHKSNDLSDASTLVSAPTRQTPLTSWEKNWSSHTVDQRGAPLAGPSRITITPLDLRSLGVIPEPLDEDLDQTDPREV</sequence>